<dbReference type="AlphaFoldDB" id="A0AAV4LZ56"/>
<keyword evidence="2" id="KW-1185">Reference proteome</keyword>
<sequence>MGLRVRNKTKCQLEAEQAYLLDFALAPVGVEALEKAELVVVVDQRGGLLVVGIQASANDRNVVVLAAGEGLAGDVVDHGDLGRPVGLVVHTAGGDVDEATADAPGQNVLGALEEKHGVQLLADAGEHGLEALGLALGAGETVEDEAAAALEGVDLALHQLQDNVVGDEGALVHVLLGLETHGVAVPHCGAQNVTSGQVAVAVGVTKSERGSTLRKA</sequence>
<reference evidence="1 2" key="1">
    <citation type="submission" date="2021-06" db="EMBL/GenBank/DDBJ databases">
        <title>Genome sequence of Babesia caballi.</title>
        <authorList>
            <person name="Yamagishi J."/>
            <person name="Kidaka T."/>
            <person name="Ochi A."/>
        </authorList>
    </citation>
    <scope>NUCLEOTIDE SEQUENCE [LARGE SCALE GENOMIC DNA]</scope>
    <source>
        <strain evidence="1">USDA-D6B2</strain>
    </source>
</reference>
<protein>
    <submittedName>
        <fullName evidence="1">Trehalose-phosphatase</fullName>
    </submittedName>
</protein>
<evidence type="ECO:0000313" key="1">
    <source>
        <dbReference type="EMBL" id="GIX65379.1"/>
    </source>
</evidence>
<dbReference type="RefSeq" id="XP_067717448.1">
    <property type="nucleotide sequence ID" value="XM_067861347.1"/>
</dbReference>
<organism evidence="1 2">
    <name type="scientific">Babesia caballi</name>
    <dbReference type="NCBI Taxonomy" id="5871"/>
    <lineage>
        <taxon>Eukaryota</taxon>
        <taxon>Sar</taxon>
        <taxon>Alveolata</taxon>
        <taxon>Apicomplexa</taxon>
        <taxon>Aconoidasida</taxon>
        <taxon>Piroplasmida</taxon>
        <taxon>Babesiidae</taxon>
        <taxon>Babesia</taxon>
    </lineage>
</organism>
<dbReference type="Proteomes" id="UP001497744">
    <property type="component" value="Unassembled WGS sequence"/>
</dbReference>
<name>A0AAV4LZ56_BABCB</name>
<comment type="caution">
    <text evidence="1">The sequence shown here is derived from an EMBL/GenBank/DDBJ whole genome shotgun (WGS) entry which is preliminary data.</text>
</comment>
<gene>
    <name evidence="1" type="ORF">BcabD6B2_48140</name>
</gene>
<accession>A0AAV4LZ56</accession>
<evidence type="ECO:0000313" key="2">
    <source>
        <dbReference type="Proteomes" id="UP001497744"/>
    </source>
</evidence>
<dbReference type="GeneID" id="94196860"/>
<dbReference type="EMBL" id="BPLF01000004">
    <property type="protein sequence ID" value="GIX65379.1"/>
    <property type="molecule type" value="Genomic_DNA"/>
</dbReference>
<proteinExistence type="predicted"/>